<dbReference type="RefSeq" id="WP_174002990.1">
    <property type="nucleotide sequence ID" value="NZ_JAAMCP010000001.1"/>
</dbReference>
<reference evidence="1 2" key="1">
    <citation type="journal article" date="2020" name="Science">
        <title>Unexpected conservation and global transmission of agrobacterial virulence plasmids.</title>
        <authorList>
            <person name="Weisberg A.J."/>
            <person name="Davis E.W. 2nd"/>
            <person name="Tabima J."/>
            <person name="Belcher M.S."/>
            <person name="Miller M."/>
            <person name="Kuo C.H."/>
            <person name="Loper J.E."/>
            <person name="Grunwald N.J."/>
            <person name="Putnam M.L."/>
            <person name="Chang J.H."/>
        </authorList>
    </citation>
    <scope>NUCLEOTIDE SEQUENCE [LARGE SCALE GENOMIC DNA]</scope>
    <source>
        <strain evidence="1 2">A19/93</strain>
    </source>
</reference>
<evidence type="ECO:0000313" key="2">
    <source>
        <dbReference type="Proteomes" id="UP000822331"/>
    </source>
</evidence>
<sequence length="93" mass="9840">MTNTLFASYVTGSAFRIDLSSRMVSALTSAAAGNRLDTSNYGVDSLLRRGLVEVADGQERHIYKAVRLTDAGMKVAELCAMAGLGAQQAKEVA</sequence>
<gene>
    <name evidence="1" type="ORF">G6L72_02230</name>
</gene>
<evidence type="ECO:0008006" key="3">
    <source>
        <dbReference type="Google" id="ProtNLM"/>
    </source>
</evidence>
<name>A0ABX2J2J7_9HYPH</name>
<proteinExistence type="predicted"/>
<organism evidence="1 2">
    <name type="scientific">Agrobacterium rubi</name>
    <dbReference type="NCBI Taxonomy" id="28099"/>
    <lineage>
        <taxon>Bacteria</taxon>
        <taxon>Pseudomonadati</taxon>
        <taxon>Pseudomonadota</taxon>
        <taxon>Alphaproteobacteria</taxon>
        <taxon>Hyphomicrobiales</taxon>
        <taxon>Rhizobiaceae</taxon>
        <taxon>Rhizobium/Agrobacterium group</taxon>
        <taxon>Agrobacterium</taxon>
    </lineage>
</organism>
<keyword evidence="2" id="KW-1185">Reference proteome</keyword>
<dbReference type="EMBL" id="JAAMCP010000001">
    <property type="protein sequence ID" value="NTF35532.1"/>
    <property type="molecule type" value="Genomic_DNA"/>
</dbReference>
<comment type="caution">
    <text evidence="1">The sequence shown here is derived from an EMBL/GenBank/DDBJ whole genome shotgun (WGS) entry which is preliminary data.</text>
</comment>
<protein>
    <recommendedName>
        <fullName evidence="3">MarR family transcriptional regulator</fullName>
    </recommendedName>
</protein>
<accession>A0ABX2J2J7</accession>
<evidence type="ECO:0000313" key="1">
    <source>
        <dbReference type="EMBL" id="NTF35532.1"/>
    </source>
</evidence>
<dbReference type="Proteomes" id="UP000822331">
    <property type="component" value="Unassembled WGS sequence"/>
</dbReference>